<feature type="transmembrane region" description="Helical" evidence="6">
    <location>
        <begin position="55"/>
        <end position="73"/>
    </location>
</feature>
<comment type="caution">
    <text evidence="7">The sequence shown here is derived from an EMBL/GenBank/DDBJ whole genome shotgun (WGS) entry which is preliminary data.</text>
</comment>
<dbReference type="AlphaFoldDB" id="A0A931BGD5"/>
<keyword evidence="8" id="KW-1185">Reference proteome</keyword>
<dbReference type="GO" id="GO:0005886">
    <property type="term" value="C:plasma membrane"/>
    <property type="evidence" value="ECO:0007669"/>
    <property type="project" value="UniProtKB-SubCell"/>
</dbReference>
<organism evidence="7 8">
    <name type="scientific">Hymenobacter properus</name>
    <dbReference type="NCBI Taxonomy" id="2791026"/>
    <lineage>
        <taxon>Bacteria</taxon>
        <taxon>Pseudomonadati</taxon>
        <taxon>Bacteroidota</taxon>
        <taxon>Cytophagia</taxon>
        <taxon>Cytophagales</taxon>
        <taxon>Hymenobacteraceae</taxon>
        <taxon>Hymenobacter</taxon>
    </lineage>
</organism>
<dbReference type="Proteomes" id="UP000645610">
    <property type="component" value="Unassembled WGS sequence"/>
</dbReference>
<name>A0A931BGD5_9BACT</name>
<comment type="subcellular location">
    <subcellularLocation>
        <location evidence="1">Cell membrane</location>
        <topology evidence="1">Multi-pass membrane protein</topology>
    </subcellularLocation>
</comment>
<feature type="transmembrane region" description="Helical" evidence="6">
    <location>
        <begin position="312"/>
        <end position="337"/>
    </location>
</feature>
<accession>A0A931BGD5</accession>
<feature type="transmembrane region" description="Helical" evidence="6">
    <location>
        <begin position="406"/>
        <end position="429"/>
    </location>
</feature>
<evidence type="ECO:0000256" key="6">
    <source>
        <dbReference type="SAM" id="Phobius"/>
    </source>
</evidence>
<keyword evidence="3 6" id="KW-0812">Transmembrane</keyword>
<keyword evidence="5 6" id="KW-0472">Membrane</keyword>
<feature type="transmembrane region" description="Helical" evidence="6">
    <location>
        <begin position="343"/>
        <end position="359"/>
    </location>
</feature>
<evidence type="ECO:0000256" key="3">
    <source>
        <dbReference type="ARBA" id="ARBA00022692"/>
    </source>
</evidence>
<gene>
    <name evidence="7" type="ORF">I2I01_17455</name>
</gene>
<dbReference type="InterPro" id="IPR050833">
    <property type="entry name" value="Poly_Biosynth_Transport"/>
</dbReference>
<reference evidence="7 8" key="1">
    <citation type="submission" date="2020-11" db="EMBL/GenBank/DDBJ databases">
        <authorList>
            <person name="Kim M.K."/>
        </authorList>
    </citation>
    <scope>NUCLEOTIDE SEQUENCE [LARGE SCALE GENOMIC DNA]</scope>
    <source>
        <strain evidence="7 8">BT439</strain>
    </source>
</reference>
<dbReference type="RefSeq" id="WP_196287789.1">
    <property type="nucleotide sequence ID" value="NZ_JADQDP010000004.1"/>
</dbReference>
<dbReference type="Pfam" id="PF13440">
    <property type="entry name" value="Polysacc_synt_3"/>
    <property type="match status" value="1"/>
</dbReference>
<feature type="transmembrane region" description="Helical" evidence="6">
    <location>
        <begin position="85"/>
        <end position="112"/>
    </location>
</feature>
<evidence type="ECO:0000256" key="1">
    <source>
        <dbReference type="ARBA" id="ARBA00004651"/>
    </source>
</evidence>
<proteinExistence type="predicted"/>
<evidence type="ECO:0000313" key="8">
    <source>
        <dbReference type="Proteomes" id="UP000645610"/>
    </source>
</evidence>
<evidence type="ECO:0000313" key="7">
    <source>
        <dbReference type="EMBL" id="MBF9143435.1"/>
    </source>
</evidence>
<feature type="transmembrane region" description="Helical" evidence="6">
    <location>
        <begin position="441"/>
        <end position="458"/>
    </location>
</feature>
<feature type="transmembrane region" description="Helical" evidence="6">
    <location>
        <begin position="127"/>
        <end position="147"/>
    </location>
</feature>
<evidence type="ECO:0000256" key="4">
    <source>
        <dbReference type="ARBA" id="ARBA00022989"/>
    </source>
</evidence>
<feature type="transmembrane region" description="Helical" evidence="6">
    <location>
        <begin position="380"/>
        <end position="400"/>
    </location>
</feature>
<dbReference type="PANTHER" id="PTHR30250:SF28">
    <property type="entry name" value="POLYSACCHARIDE BIOSYNTHESIS PROTEIN"/>
    <property type="match status" value="1"/>
</dbReference>
<sequence>MKNIVKNTFAQIKQEGSFTRNFAVSFTGTTLVTAIGLLTTPIISRLYSPVEYGQLSIFNSVINNIVAISMLAYTNAIPLPKYKGVALLLAKMCFILALCTFLSATGVLVLFIDPIAAWLNVENNKNWLYIIPVSVFIYSINMIFNSWLTRYKKFEKKTVLSISTSIISRGFTISYGFFIAGQLVGLLLGDFINKISELFGYLLSRESKLLSARNALRNLSVKNLWRVAKWYREFPLYMMTGGYISMLSYQFPIFILNRGFGSAVVGFYSFSISLLELPINLIGSAIAPVFYQKASETQNNNPERLSEITLSLYYKMLYLGLFPFGVITIFGDLLFGYVFGKQWITAGLFTGYLGYYYVFKLTSQSTSYIYTILKRQRYQLIGNIILMAARAVGLAIGIMRGDVNEAMLLFGLSSLVCTFMIDMHILHLLKLPVLRIAARSIFLLSAVLLLLKLLRLGLENYVF</sequence>
<evidence type="ECO:0000256" key="2">
    <source>
        <dbReference type="ARBA" id="ARBA00022475"/>
    </source>
</evidence>
<feature type="transmembrane region" description="Helical" evidence="6">
    <location>
        <begin position="234"/>
        <end position="255"/>
    </location>
</feature>
<protein>
    <submittedName>
        <fullName evidence="7">Oligosaccharide flippase family protein</fullName>
    </submittedName>
</protein>
<feature type="transmembrane region" description="Helical" evidence="6">
    <location>
        <begin position="21"/>
        <end position="43"/>
    </location>
</feature>
<keyword evidence="4 6" id="KW-1133">Transmembrane helix</keyword>
<keyword evidence="2" id="KW-1003">Cell membrane</keyword>
<dbReference type="EMBL" id="JADQDP010000004">
    <property type="protein sequence ID" value="MBF9143435.1"/>
    <property type="molecule type" value="Genomic_DNA"/>
</dbReference>
<evidence type="ECO:0000256" key="5">
    <source>
        <dbReference type="ARBA" id="ARBA00023136"/>
    </source>
</evidence>
<dbReference type="PANTHER" id="PTHR30250">
    <property type="entry name" value="PST FAMILY PREDICTED COLANIC ACID TRANSPORTER"/>
    <property type="match status" value="1"/>
</dbReference>